<dbReference type="PhylomeDB" id="A0A068UWN6"/>
<accession>A0A068UWN6</accession>
<keyword evidence="3" id="KW-1185">Reference proteome</keyword>
<dbReference type="Gramene" id="CDP12831">
    <property type="protein sequence ID" value="CDP12831"/>
    <property type="gene ID" value="GSCOC_T00037495001"/>
</dbReference>
<sequence length="258" mass="29665">MWFQRKWNMEKSIEPLGVRSSGFGVAVEVPRSRVRPLLTLGCSWGTGYFRYRMINSAKNWDTPSLKVVDPTDGFVSLPLNQSNFEIQRPYNVPVDQRYSYVDGVHKMWVFDTDKPHFPASNTRPRTELRIEGYDYSSGVWQFEGYGYVPSGTSGVCIMQVFGAQLHATTLMLRVYNGNLSYYKNPVIVPNIDNRWFKLNVIHDVEASKVTVFIDGVQMFETDGRGGSDHFFKCGVYTQDDASHRMESRWKGIKILKKD</sequence>
<evidence type="ECO:0000313" key="2">
    <source>
        <dbReference type="EMBL" id="CDP12831.1"/>
    </source>
</evidence>
<dbReference type="OrthoDB" id="4221926at2759"/>
<dbReference type="OMA" id="YMESCWK"/>
<dbReference type="STRING" id="49390.A0A068UWN6"/>
<gene>
    <name evidence="2" type="ORF">GSCOC_T00037495001</name>
</gene>
<dbReference type="SUPFAM" id="SSF49899">
    <property type="entry name" value="Concanavalin A-like lectins/glucanases"/>
    <property type="match status" value="1"/>
</dbReference>
<dbReference type="EMBL" id="HG739155">
    <property type="protein sequence ID" value="CDP12831.1"/>
    <property type="molecule type" value="Genomic_DNA"/>
</dbReference>
<name>A0A068UWN6_COFCA</name>
<dbReference type="InterPro" id="IPR014895">
    <property type="entry name" value="Alginate_lyase_2"/>
</dbReference>
<dbReference type="PANTHER" id="PTHR33681:SF4">
    <property type="entry name" value="OS12G0171100 PROTEIN"/>
    <property type="match status" value="1"/>
</dbReference>
<dbReference type="Pfam" id="PF08787">
    <property type="entry name" value="Alginate_lyase2"/>
    <property type="match status" value="1"/>
</dbReference>
<evidence type="ECO:0000259" key="1">
    <source>
        <dbReference type="Pfam" id="PF08787"/>
    </source>
</evidence>
<evidence type="ECO:0000313" key="3">
    <source>
        <dbReference type="Proteomes" id="UP000295252"/>
    </source>
</evidence>
<proteinExistence type="predicted"/>
<dbReference type="Gene3D" id="2.60.120.200">
    <property type="match status" value="1"/>
</dbReference>
<dbReference type="AlphaFoldDB" id="A0A068UWN6"/>
<dbReference type="InParanoid" id="A0A068UWN6"/>
<dbReference type="Proteomes" id="UP000295252">
    <property type="component" value="Chromosome IX"/>
</dbReference>
<reference evidence="3" key="1">
    <citation type="journal article" date="2014" name="Science">
        <title>The coffee genome provides insight into the convergent evolution of caffeine biosynthesis.</title>
        <authorList>
            <person name="Denoeud F."/>
            <person name="Carretero-Paulet L."/>
            <person name="Dereeper A."/>
            <person name="Droc G."/>
            <person name="Guyot R."/>
            <person name="Pietrella M."/>
            <person name="Zheng C."/>
            <person name="Alberti A."/>
            <person name="Anthony F."/>
            <person name="Aprea G."/>
            <person name="Aury J.M."/>
            <person name="Bento P."/>
            <person name="Bernard M."/>
            <person name="Bocs S."/>
            <person name="Campa C."/>
            <person name="Cenci A."/>
            <person name="Combes M.C."/>
            <person name="Crouzillat D."/>
            <person name="Da Silva C."/>
            <person name="Daddiego L."/>
            <person name="De Bellis F."/>
            <person name="Dussert S."/>
            <person name="Garsmeur O."/>
            <person name="Gayraud T."/>
            <person name="Guignon V."/>
            <person name="Jahn K."/>
            <person name="Jamilloux V."/>
            <person name="Joet T."/>
            <person name="Labadie K."/>
            <person name="Lan T."/>
            <person name="Leclercq J."/>
            <person name="Lepelley M."/>
            <person name="Leroy T."/>
            <person name="Li L.T."/>
            <person name="Librado P."/>
            <person name="Lopez L."/>
            <person name="Munoz A."/>
            <person name="Noel B."/>
            <person name="Pallavicini A."/>
            <person name="Perrotta G."/>
            <person name="Poncet V."/>
            <person name="Pot D."/>
            <person name="Priyono X."/>
            <person name="Rigoreau M."/>
            <person name="Rouard M."/>
            <person name="Rozas J."/>
            <person name="Tranchant-Dubreuil C."/>
            <person name="VanBuren R."/>
            <person name="Zhang Q."/>
            <person name="Andrade A.C."/>
            <person name="Argout X."/>
            <person name="Bertrand B."/>
            <person name="de Kochko A."/>
            <person name="Graziosi G."/>
            <person name="Henry R.J."/>
            <person name="Jayarama X."/>
            <person name="Ming R."/>
            <person name="Nagai C."/>
            <person name="Rounsley S."/>
            <person name="Sankoff D."/>
            <person name="Giuliano G."/>
            <person name="Albert V.A."/>
            <person name="Wincker P."/>
            <person name="Lashermes P."/>
        </authorList>
    </citation>
    <scope>NUCLEOTIDE SEQUENCE [LARGE SCALE GENOMIC DNA]</scope>
    <source>
        <strain evidence="3">cv. DH200-94</strain>
    </source>
</reference>
<organism evidence="2 3">
    <name type="scientific">Coffea canephora</name>
    <name type="common">Robusta coffee</name>
    <dbReference type="NCBI Taxonomy" id="49390"/>
    <lineage>
        <taxon>Eukaryota</taxon>
        <taxon>Viridiplantae</taxon>
        <taxon>Streptophyta</taxon>
        <taxon>Embryophyta</taxon>
        <taxon>Tracheophyta</taxon>
        <taxon>Spermatophyta</taxon>
        <taxon>Magnoliopsida</taxon>
        <taxon>eudicotyledons</taxon>
        <taxon>Gunneridae</taxon>
        <taxon>Pentapetalae</taxon>
        <taxon>asterids</taxon>
        <taxon>lamiids</taxon>
        <taxon>Gentianales</taxon>
        <taxon>Rubiaceae</taxon>
        <taxon>Ixoroideae</taxon>
        <taxon>Gardenieae complex</taxon>
        <taxon>Bertiereae - Coffeeae clade</taxon>
        <taxon>Coffeeae</taxon>
        <taxon>Coffea</taxon>
    </lineage>
</organism>
<dbReference type="PANTHER" id="PTHR33681">
    <property type="entry name" value="BINDING PROTEIN, PUTATIVE, EXPRESSED-RELATED"/>
    <property type="match status" value="1"/>
</dbReference>
<feature type="domain" description="Alginate lyase 2" evidence="1">
    <location>
        <begin position="81"/>
        <end position="254"/>
    </location>
</feature>
<protein>
    <recommendedName>
        <fullName evidence="1">Alginate lyase 2 domain-containing protein</fullName>
    </recommendedName>
</protein>
<dbReference type="InterPro" id="IPR013320">
    <property type="entry name" value="ConA-like_dom_sf"/>
</dbReference>